<reference evidence="2 3" key="1">
    <citation type="submission" date="2016-10" db="EMBL/GenBank/DDBJ databases">
        <authorList>
            <person name="Varghese N."/>
            <person name="Submissions S."/>
        </authorList>
    </citation>
    <scope>NUCLEOTIDE SEQUENCE [LARGE SCALE GENOMIC DNA]</scope>
    <source>
        <strain evidence="2 3">CGMCC 1.11215</strain>
    </source>
</reference>
<feature type="region of interest" description="Disordered" evidence="1">
    <location>
        <begin position="31"/>
        <end position="52"/>
    </location>
</feature>
<feature type="region of interest" description="Disordered" evidence="1">
    <location>
        <begin position="1"/>
        <end position="20"/>
    </location>
</feature>
<gene>
    <name evidence="2" type="ORF">SAMN05216368_10428</name>
</gene>
<dbReference type="Proteomes" id="UP000199639">
    <property type="component" value="Unassembled WGS sequence"/>
</dbReference>
<evidence type="ECO:0000313" key="3">
    <source>
        <dbReference type="Proteomes" id="UP000199639"/>
    </source>
</evidence>
<feature type="compositionally biased region" description="Basic and acidic residues" evidence="1">
    <location>
        <begin position="7"/>
        <end position="20"/>
    </location>
</feature>
<evidence type="ECO:0000256" key="1">
    <source>
        <dbReference type="SAM" id="MobiDB-lite"/>
    </source>
</evidence>
<protein>
    <submittedName>
        <fullName evidence="2">Uncharacterized protein</fullName>
    </submittedName>
</protein>
<dbReference type="EMBL" id="FNIB01000004">
    <property type="protein sequence ID" value="SDN15513.1"/>
    <property type="molecule type" value="Genomic_DNA"/>
</dbReference>
<accession>A0A5E9FXU4</accession>
<dbReference type="AlphaFoldDB" id="A0A5E9FXU4"/>
<proteinExistence type="predicted"/>
<sequence>MRVRRCSAREGAQDPRAADRSACDVLTQSAFAARSDPPRERGIGESGVPRPTVRAPAGPLAWFVWGSAPASHGDHGGAQSTISQIPFGGRIRTILFSAALLFAWGIRGAGSVTARRPLGTAALTGQAAWVLLGSVLEEFIAESFSNDPARRALLVFGYVTRSCVRAGSHRRHADCPRWGRAGAVELGQRGSWWRHPLHGCFCRLWSSVPLRTTASSQRSC</sequence>
<name>A0A5E9FXU4_9MICO</name>
<organism evidence="2 3">
    <name type="scientific">Cryobacterium flavum</name>
    <dbReference type="NCBI Taxonomy" id="1424659"/>
    <lineage>
        <taxon>Bacteria</taxon>
        <taxon>Bacillati</taxon>
        <taxon>Actinomycetota</taxon>
        <taxon>Actinomycetes</taxon>
        <taxon>Micrococcales</taxon>
        <taxon>Microbacteriaceae</taxon>
        <taxon>Cryobacterium</taxon>
    </lineage>
</organism>
<evidence type="ECO:0000313" key="2">
    <source>
        <dbReference type="EMBL" id="SDN15513.1"/>
    </source>
</evidence>